<dbReference type="PhylomeDB" id="H1UBK7"/>
<dbReference type="STRING" id="6239.Y80D3A.7a.1"/>
<dbReference type="GO" id="GO:0030659">
    <property type="term" value="C:cytoplasmic vesicle membrane"/>
    <property type="evidence" value="ECO:0000318"/>
    <property type="project" value="GO_Central"/>
</dbReference>
<reference evidence="10 11" key="1">
    <citation type="journal article" date="1998" name="Science">
        <title>Genome sequence of the nematode C. elegans: a platform for investigating biology.</title>
        <authorList>
            <consortium name="The C. elegans sequencing consortium"/>
            <person name="Sulson J.E."/>
            <person name="Waterston R."/>
        </authorList>
    </citation>
    <scope>NUCLEOTIDE SEQUENCE [LARGE SCALE GENOMIC DNA]</scope>
    <source>
        <strain evidence="10 11">Bristol N2</strain>
    </source>
</reference>
<feature type="transmembrane region" description="Helical" evidence="8">
    <location>
        <begin position="739"/>
        <end position="758"/>
    </location>
</feature>
<dbReference type="AlphaFoldDB" id="H1UBK7"/>
<evidence type="ECO:0000256" key="8">
    <source>
        <dbReference type="SAM" id="Phobius"/>
    </source>
</evidence>
<dbReference type="Gene3D" id="1.20.1640.10">
    <property type="entry name" value="Multidrug efflux transporter AcrB transmembrane domain"/>
    <property type="match status" value="2"/>
</dbReference>
<evidence type="ECO:0000256" key="2">
    <source>
        <dbReference type="ARBA" id="ARBA00005585"/>
    </source>
</evidence>
<dbReference type="RefSeq" id="NP_001256834.1">
    <property type="nucleotide sequence ID" value="NM_001269905.4"/>
</dbReference>
<evidence type="ECO:0000313" key="10">
    <source>
        <dbReference type="EMBL" id="CCF23383.1"/>
    </source>
</evidence>
<dbReference type="SUPFAM" id="SSF82866">
    <property type="entry name" value="Multidrug efflux transporter AcrB transmembrane domain"/>
    <property type="match status" value="2"/>
</dbReference>
<evidence type="ECO:0000256" key="1">
    <source>
        <dbReference type="ARBA" id="ARBA00004651"/>
    </source>
</evidence>
<dbReference type="InterPro" id="IPR051697">
    <property type="entry name" value="Patched_domain-protein"/>
</dbReference>
<feature type="transmembrane region" description="Helical" evidence="8">
    <location>
        <begin position="384"/>
        <end position="407"/>
    </location>
</feature>
<keyword evidence="6 8" id="KW-0472">Membrane</keyword>
<evidence type="ECO:0000256" key="3">
    <source>
        <dbReference type="ARBA" id="ARBA00022475"/>
    </source>
</evidence>
<dbReference type="InterPro" id="IPR003392">
    <property type="entry name" value="PTHD_SSD"/>
</dbReference>
<feature type="transmembrane region" description="Helical" evidence="8">
    <location>
        <begin position="310"/>
        <end position="333"/>
    </location>
</feature>
<keyword evidence="3" id="KW-1003">Cell membrane</keyword>
<sequence>MRLPTAKYEVHMQKFFYKVGYFVGTHPRKCIGVLLLVTLVSCLGFLRFHQINNARVTFTAHDSPSHLEGAMFFEFLRQNGTLHMIEVMFQASDNGSLLRPPYRHELYEISKEIVEKLQVDVNGVNKTYGDMCEPYCEKNDAFFALMDIFESNSTDSFEITYPTTELLGHKILLANNLYGVETHPKTHRIQSFSAVILRFFLTFPNLKPMTDFEHEIVKLVYDSGKYPLIYGQVASDNLVAEEVRRLGTTTAPWLSVALAILGVFLMVCSLRYRRAESKPLEACLGALIPVLSGITTIGMVSATGLAFQSIIVSTLFLVIAIGIDDIFIILAAWHRTDKHLEIPERMALTVQEAGCSMTVTTVTNLVSFGNGVLSTTPVLQTFAIYSSVASVVCYIYQLVIFPAIIAITAPNEYQKLGDSKEEKTWDIIKTMGQWSDRQWHKLAGAISTSWVRLLTISILLGYWYLSVYGIATMETDLTIQKMADQNARIVKFKRDADIILKEMQSVAILVKSPKDLRKMENLKKLQKMIKDFESAKNSFGNESTVCWLQSYIDFLTFYQENDEEFDNDDVITENSAKKSNFSEEKPAKSRFQFTYSDLPAFLNSEPQYKPMIRYSESECVKNSEKCIESFIFTTGFTDVVKYNEMYPVVSEWRKIAANYSEFEVYPYTERSNFVDQTVDMVDNIWNTVISEVICMGLTFILFIPDLISIFSAVFALFSVNFGVFGFLSIWGVGMDPVSTASLLMSIGFSVDISAHISYHYYQVDKPTARQKLEHVYSHIGWPTLQGGLSTMLAMMPIVLAPSYLGMVFLKTVILVCTFGLIHGLIVLPVFLSFFTEISGFCRRKSVKIADSPSSSIDNLPKTISIRDIGSQKKYQKDHENNNNNIEKF</sequence>
<comment type="subcellular location">
    <subcellularLocation>
        <location evidence="1">Cell membrane</location>
        <topology evidence="1">Multi-pass membrane protein</topology>
    </subcellularLocation>
</comment>
<dbReference type="AGR" id="WB:WBGene00004236"/>
<keyword evidence="5 8" id="KW-1133">Transmembrane helix</keyword>
<dbReference type="PANTHER" id="PTHR10796">
    <property type="entry name" value="PATCHED-RELATED"/>
    <property type="match status" value="1"/>
</dbReference>
<comment type="similarity">
    <text evidence="2">Belongs to the patched family.</text>
</comment>
<dbReference type="WormBase" id="Y80D3A.7a">
    <property type="protein sequence ID" value="CE46951"/>
    <property type="gene ID" value="WBGene00004236"/>
    <property type="gene designation" value="ptr-22"/>
</dbReference>
<feature type="transmembrane region" description="Helical" evidence="8">
    <location>
        <begin position="251"/>
        <end position="270"/>
    </location>
</feature>
<dbReference type="OrthoDB" id="6510177at2759"/>
<dbReference type="GO" id="GO:0006897">
    <property type="term" value="P:endocytosis"/>
    <property type="evidence" value="ECO:0000318"/>
    <property type="project" value="GO_Central"/>
</dbReference>
<keyword evidence="7" id="KW-0325">Glycoprotein</keyword>
<dbReference type="Pfam" id="PF02460">
    <property type="entry name" value="Patched"/>
    <property type="match status" value="1"/>
</dbReference>
<feature type="transmembrane region" description="Helical" evidence="8">
    <location>
        <begin position="442"/>
        <end position="465"/>
    </location>
</feature>
<accession>H1UBK7</accession>
<evidence type="ECO:0000256" key="7">
    <source>
        <dbReference type="ARBA" id="ARBA00023180"/>
    </source>
</evidence>
<dbReference type="FunCoup" id="H1UBK7">
    <property type="interactions" value="22"/>
</dbReference>
<name>H1UBK7_CAEEL</name>
<dbReference type="ExpressionAtlas" id="H1UBK7">
    <property type="expression patterns" value="baseline and differential"/>
</dbReference>
<organism evidence="10 11">
    <name type="scientific">Caenorhabditis elegans</name>
    <dbReference type="NCBI Taxonomy" id="6239"/>
    <lineage>
        <taxon>Eukaryota</taxon>
        <taxon>Metazoa</taxon>
        <taxon>Ecdysozoa</taxon>
        <taxon>Nematoda</taxon>
        <taxon>Chromadorea</taxon>
        <taxon>Rhabditida</taxon>
        <taxon>Rhabditina</taxon>
        <taxon>Rhabditomorpha</taxon>
        <taxon>Rhabditoidea</taxon>
        <taxon>Rhabditidae</taxon>
        <taxon>Peloderinae</taxon>
        <taxon>Caenorhabditis</taxon>
    </lineage>
</organism>
<protein>
    <submittedName>
        <fullName evidence="10">SSD domain-containing protein</fullName>
    </submittedName>
</protein>
<dbReference type="PROSITE" id="PS50156">
    <property type="entry name" value="SSD"/>
    <property type="match status" value="1"/>
</dbReference>
<feature type="transmembrane region" description="Helical" evidence="8">
    <location>
        <begin position="710"/>
        <end position="733"/>
    </location>
</feature>
<dbReference type="FunFam" id="1.20.1640.10:FF:000013">
    <property type="entry name" value="PaTched Related family"/>
    <property type="match status" value="1"/>
</dbReference>
<feature type="transmembrane region" description="Helical" evidence="8">
    <location>
        <begin position="684"/>
        <end position="703"/>
    </location>
</feature>
<dbReference type="SMR" id="H1UBK7"/>
<feature type="transmembrane region" description="Helical" evidence="8">
    <location>
        <begin position="812"/>
        <end position="834"/>
    </location>
</feature>
<keyword evidence="11" id="KW-1185">Reference proteome</keyword>
<dbReference type="CTD" id="191753"/>
<evidence type="ECO:0000256" key="5">
    <source>
        <dbReference type="ARBA" id="ARBA00022989"/>
    </source>
</evidence>
<evidence type="ECO:0000256" key="4">
    <source>
        <dbReference type="ARBA" id="ARBA00022692"/>
    </source>
</evidence>
<evidence type="ECO:0000256" key="6">
    <source>
        <dbReference type="ARBA" id="ARBA00023136"/>
    </source>
</evidence>
<dbReference type="eggNOG" id="KOG1934">
    <property type="taxonomic scope" value="Eukaryota"/>
</dbReference>
<dbReference type="PaxDb" id="6239-Y80D3A.7a"/>
<dbReference type="Bgee" id="WBGene00004236">
    <property type="expression patterns" value="Expressed in adult organism and 3 other cell types or tissues"/>
</dbReference>
<dbReference type="GeneID" id="191753"/>
<dbReference type="PANTHER" id="PTHR10796:SF104">
    <property type="entry name" value="SSD DOMAIN-CONTAINING PROTEIN"/>
    <property type="match status" value="1"/>
</dbReference>
<dbReference type="GO" id="GO:0005886">
    <property type="term" value="C:plasma membrane"/>
    <property type="evidence" value="ECO:0000318"/>
    <property type="project" value="GO_Central"/>
</dbReference>
<proteinExistence type="inferred from homology"/>
<feature type="domain" description="SSD" evidence="9">
    <location>
        <begin position="250"/>
        <end position="407"/>
    </location>
</feature>
<feature type="transmembrane region" description="Helical" evidence="8">
    <location>
        <begin position="779"/>
        <end position="800"/>
    </location>
</feature>
<feature type="transmembrane region" description="Helical" evidence="8">
    <location>
        <begin position="282"/>
        <end position="304"/>
    </location>
</feature>
<evidence type="ECO:0000313" key="11">
    <source>
        <dbReference type="Proteomes" id="UP000001940"/>
    </source>
</evidence>
<evidence type="ECO:0000259" key="9">
    <source>
        <dbReference type="PROSITE" id="PS50156"/>
    </source>
</evidence>
<dbReference type="GO" id="GO:0018996">
    <property type="term" value="P:molting cycle, collagen and cuticulin-based cuticle"/>
    <property type="evidence" value="ECO:0000315"/>
    <property type="project" value="WormBase"/>
</dbReference>
<dbReference type="InParanoid" id="H1UBK7"/>
<dbReference type="OMA" id="CEPYCEK"/>
<dbReference type="KEGG" id="cel:CELE_Y80D3A.7"/>
<keyword evidence="4 8" id="KW-0812">Transmembrane</keyword>
<dbReference type="Proteomes" id="UP000001940">
    <property type="component" value="Chromosome V"/>
</dbReference>
<dbReference type="EMBL" id="BX284605">
    <property type="protein sequence ID" value="CCF23383.1"/>
    <property type="molecule type" value="Genomic_DNA"/>
</dbReference>
<evidence type="ECO:0000313" key="12">
    <source>
        <dbReference type="WormBase" id="Y80D3A.7a"/>
    </source>
</evidence>
<dbReference type="InterPro" id="IPR000731">
    <property type="entry name" value="SSD"/>
</dbReference>
<gene>
    <name evidence="10 12" type="primary">ptr-22</name>
    <name evidence="10" type="ORF">CELE_Y80D3A.7</name>
    <name evidence="12" type="ORF">Y80D3A.7</name>
</gene>